<dbReference type="AlphaFoldDB" id="A0AAD5YJ79"/>
<organism evidence="2 3">
    <name type="scientific">Meripilus lineatus</name>
    <dbReference type="NCBI Taxonomy" id="2056292"/>
    <lineage>
        <taxon>Eukaryota</taxon>
        <taxon>Fungi</taxon>
        <taxon>Dikarya</taxon>
        <taxon>Basidiomycota</taxon>
        <taxon>Agaricomycotina</taxon>
        <taxon>Agaricomycetes</taxon>
        <taxon>Polyporales</taxon>
        <taxon>Meripilaceae</taxon>
        <taxon>Meripilus</taxon>
    </lineage>
</organism>
<evidence type="ECO:0000313" key="2">
    <source>
        <dbReference type="EMBL" id="KAJ3491694.1"/>
    </source>
</evidence>
<proteinExistence type="predicted"/>
<feature type="region of interest" description="Disordered" evidence="1">
    <location>
        <begin position="53"/>
        <end position="83"/>
    </location>
</feature>
<dbReference type="Proteomes" id="UP001212997">
    <property type="component" value="Unassembled WGS sequence"/>
</dbReference>
<dbReference type="EMBL" id="JANAWD010000008">
    <property type="protein sequence ID" value="KAJ3491694.1"/>
    <property type="molecule type" value="Genomic_DNA"/>
</dbReference>
<feature type="compositionally biased region" description="Polar residues" evidence="1">
    <location>
        <begin position="53"/>
        <end position="62"/>
    </location>
</feature>
<comment type="caution">
    <text evidence="2">The sequence shown here is derived from an EMBL/GenBank/DDBJ whole genome shotgun (WGS) entry which is preliminary data.</text>
</comment>
<accession>A0AAD5YJ79</accession>
<gene>
    <name evidence="2" type="ORF">NLI96_g498</name>
</gene>
<evidence type="ECO:0000313" key="3">
    <source>
        <dbReference type="Proteomes" id="UP001212997"/>
    </source>
</evidence>
<name>A0AAD5YJ79_9APHY</name>
<keyword evidence="3" id="KW-1185">Reference proteome</keyword>
<feature type="region of interest" description="Disordered" evidence="1">
    <location>
        <begin position="1"/>
        <end position="40"/>
    </location>
</feature>
<protein>
    <submittedName>
        <fullName evidence="2">Uncharacterized protein</fullName>
    </submittedName>
</protein>
<sequence length="148" mass="15981">MPVSQETAARADQPVQTPIIDEHAYRLGESGKEQAPVSLPSETAEPCIVETARQQGATQPGSGTEVMDPSAPSPTEPHVPSFKERVIGDPRHSFAKGRHVFSRSLAFLITDIDQPETKEQGQRILRGEEIFEPKKIGPGARRASTGSA</sequence>
<feature type="compositionally biased region" description="Basic and acidic residues" evidence="1">
    <location>
        <begin position="20"/>
        <end position="32"/>
    </location>
</feature>
<reference evidence="2" key="1">
    <citation type="submission" date="2022-07" db="EMBL/GenBank/DDBJ databases">
        <title>Genome Sequence of Physisporinus lineatus.</title>
        <authorList>
            <person name="Buettner E."/>
        </authorList>
    </citation>
    <scope>NUCLEOTIDE SEQUENCE</scope>
    <source>
        <strain evidence="2">VT162</strain>
    </source>
</reference>
<evidence type="ECO:0000256" key="1">
    <source>
        <dbReference type="SAM" id="MobiDB-lite"/>
    </source>
</evidence>